<dbReference type="InterPro" id="IPR052436">
    <property type="entry name" value="LTO1_adapter"/>
</dbReference>
<name>A0AAR5NWJ4_DENPD</name>
<dbReference type="PANTHER" id="PTHR28532">
    <property type="entry name" value="GEO13458P1"/>
    <property type="match status" value="1"/>
</dbReference>
<dbReference type="AlphaFoldDB" id="A0AAR5NWJ4"/>
<reference evidence="2" key="1">
    <citation type="journal article" date="2013" name="Genome Biol.">
        <title>Draft genome of the mountain pine beetle, Dendroctonus ponderosae Hopkins, a major forest pest.</title>
        <authorList>
            <person name="Keeling C.I."/>
            <person name="Yuen M.M."/>
            <person name="Liao N.Y."/>
            <person name="Docking T.R."/>
            <person name="Chan S.K."/>
            <person name="Taylor G.A."/>
            <person name="Palmquist D.L."/>
            <person name="Jackman S.D."/>
            <person name="Nguyen A."/>
            <person name="Li M."/>
            <person name="Henderson H."/>
            <person name="Janes J.K."/>
            <person name="Zhao Y."/>
            <person name="Pandoh P."/>
            <person name="Moore R."/>
            <person name="Sperling F.A."/>
            <person name="Huber D.P."/>
            <person name="Birol I."/>
            <person name="Jones S.J."/>
            <person name="Bohlmann J."/>
        </authorList>
    </citation>
    <scope>NUCLEOTIDE SEQUENCE</scope>
</reference>
<keyword evidence="2" id="KW-1185">Reference proteome</keyword>
<evidence type="ECO:0008006" key="3">
    <source>
        <dbReference type="Google" id="ProtNLM"/>
    </source>
</evidence>
<dbReference type="KEGG" id="dpa:109532740"/>
<evidence type="ECO:0000313" key="1">
    <source>
        <dbReference type="EnsemblMetazoa" id="XP_019753318.1"/>
    </source>
</evidence>
<sequence>MPNTLSDKIQEVDINDVFDDILFSEEKVVEKGYQQGFAAGSSQDSVDGYHLGYHRGAEIGSEIGFYQAFSQHYLNENPPEKVLKNLEGLSHGCCEFPRINCESTDIFEAIEKLRGLYKKIATQLKIKSSFKKEGIQF</sequence>
<dbReference type="EnsemblMetazoa" id="XM_019897759.1">
    <property type="protein sequence ID" value="XP_019753318.1"/>
    <property type="gene ID" value="LOC109532740"/>
</dbReference>
<proteinExistence type="predicted"/>
<evidence type="ECO:0000313" key="2">
    <source>
        <dbReference type="Proteomes" id="UP000019118"/>
    </source>
</evidence>
<dbReference type="PANTHER" id="PTHR28532:SF1">
    <property type="entry name" value="ORAL CANCER OVEREXPRESSED 1"/>
    <property type="match status" value="1"/>
</dbReference>
<organism evidence="1 2">
    <name type="scientific">Dendroctonus ponderosae</name>
    <name type="common">Mountain pine beetle</name>
    <dbReference type="NCBI Taxonomy" id="77166"/>
    <lineage>
        <taxon>Eukaryota</taxon>
        <taxon>Metazoa</taxon>
        <taxon>Ecdysozoa</taxon>
        <taxon>Arthropoda</taxon>
        <taxon>Hexapoda</taxon>
        <taxon>Insecta</taxon>
        <taxon>Pterygota</taxon>
        <taxon>Neoptera</taxon>
        <taxon>Endopterygota</taxon>
        <taxon>Coleoptera</taxon>
        <taxon>Polyphaga</taxon>
        <taxon>Cucujiformia</taxon>
        <taxon>Curculionidae</taxon>
        <taxon>Scolytinae</taxon>
        <taxon>Dendroctonus</taxon>
    </lineage>
</organism>
<accession>A0AAR5NWJ4</accession>
<dbReference type="GeneID" id="109532740"/>
<protein>
    <recommendedName>
        <fullName evidence="3">Essential protein Yae1 N-terminal domain-containing protein</fullName>
    </recommendedName>
</protein>
<reference evidence="1" key="2">
    <citation type="submission" date="2024-08" db="UniProtKB">
        <authorList>
            <consortium name="EnsemblMetazoa"/>
        </authorList>
    </citation>
    <scope>IDENTIFICATION</scope>
</reference>
<dbReference type="Proteomes" id="UP000019118">
    <property type="component" value="Unassembled WGS sequence"/>
</dbReference>